<comment type="caution">
    <text evidence="2">The sequence shown here is derived from an EMBL/GenBank/DDBJ whole genome shotgun (WGS) entry which is preliminary data.</text>
</comment>
<keyword evidence="1" id="KW-0472">Membrane</keyword>
<accession>A0A4Y3KKY1</accession>
<keyword evidence="3" id="KW-1185">Reference proteome</keyword>
<gene>
    <name evidence="2" type="ORF">CGE01nite_23300</name>
</gene>
<organism evidence="2 3">
    <name type="scientific">Cellulomonas gelida</name>
    <dbReference type="NCBI Taxonomy" id="1712"/>
    <lineage>
        <taxon>Bacteria</taxon>
        <taxon>Bacillati</taxon>
        <taxon>Actinomycetota</taxon>
        <taxon>Actinomycetes</taxon>
        <taxon>Micrococcales</taxon>
        <taxon>Cellulomonadaceae</taxon>
        <taxon>Cellulomonas</taxon>
    </lineage>
</organism>
<evidence type="ECO:0000256" key="1">
    <source>
        <dbReference type="SAM" id="Phobius"/>
    </source>
</evidence>
<name>A0A4Y3KKY1_9CELL</name>
<protein>
    <submittedName>
        <fullName evidence="2">Uncharacterized protein</fullName>
    </submittedName>
</protein>
<sequence length="66" mass="7428">MRTLRVRTAGVLILRRQACGERTELLLDRLSAVSQLIPCNHPDTWWVVVLTATVTAAVALLLVWLF</sequence>
<keyword evidence="1" id="KW-1133">Transmembrane helix</keyword>
<reference evidence="2 3" key="1">
    <citation type="submission" date="2019-06" db="EMBL/GenBank/DDBJ databases">
        <title>Whole genome shotgun sequence of Cellulomonas gelida NBRC 3748.</title>
        <authorList>
            <person name="Hosoyama A."/>
            <person name="Uohara A."/>
            <person name="Ohji S."/>
            <person name="Ichikawa N."/>
        </authorList>
    </citation>
    <scope>NUCLEOTIDE SEQUENCE [LARGE SCALE GENOMIC DNA]</scope>
    <source>
        <strain evidence="2 3">NBRC 3748</strain>
    </source>
</reference>
<proteinExistence type="predicted"/>
<dbReference type="Proteomes" id="UP000320461">
    <property type="component" value="Unassembled WGS sequence"/>
</dbReference>
<keyword evidence="1" id="KW-0812">Transmembrane</keyword>
<dbReference type="EMBL" id="BJLQ01000025">
    <property type="protein sequence ID" value="GEA85079.1"/>
    <property type="molecule type" value="Genomic_DNA"/>
</dbReference>
<evidence type="ECO:0000313" key="2">
    <source>
        <dbReference type="EMBL" id="GEA85079.1"/>
    </source>
</evidence>
<evidence type="ECO:0000313" key="3">
    <source>
        <dbReference type="Proteomes" id="UP000320461"/>
    </source>
</evidence>
<feature type="transmembrane region" description="Helical" evidence="1">
    <location>
        <begin position="44"/>
        <end position="65"/>
    </location>
</feature>
<dbReference type="AlphaFoldDB" id="A0A4Y3KKY1"/>